<name>A0A5Q2RJC9_9ACTN</name>
<dbReference type="HAMAP" id="MF_00120">
    <property type="entry name" value="GatA"/>
    <property type="match status" value="1"/>
</dbReference>
<protein>
    <recommendedName>
        <fullName evidence="8">Glutamyl-tRNA(Gln) amidotransferase subunit A</fullName>
        <shortName evidence="8">Glu-ADT subunit A</shortName>
        <ecNumber evidence="8">6.3.5.7</ecNumber>
    </recommendedName>
</protein>
<evidence type="ECO:0000256" key="8">
    <source>
        <dbReference type="HAMAP-Rule" id="MF_00120"/>
    </source>
</evidence>
<dbReference type="InterPro" id="IPR000120">
    <property type="entry name" value="Amidase"/>
</dbReference>
<keyword evidence="3 8" id="KW-0547">Nucleotide-binding</keyword>
<dbReference type="PROSITE" id="PS00571">
    <property type="entry name" value="AMIDASES"/>
    <property type="match status" value="1"/>
</dbReference>
<dbReference type="Pfam" id="PF01425">
    <property type="entry name" value="Amidase"/>
    <property type="match status" value="1"/>
</dbReference>
<keyword evidence="12" id="KW-1185">Reference proteome</keyword>
<evidence type="ECO:0000256" key="5">
    <source>
        <dbReference type="ARBA" id="ARBA00022917"/>
    </source>
</evidence>
<feature type="active site" description="Charge relay system" evidence="8">
    <location>
        <position position="75"/>
    </location>
</feature>
<dbReference type="GO" id="GO:0050567">
    <property type="term" value="F:glutaminyl-tRNA synthase (glutamine-hydrolyzing) activity"/>
    <property type="evidence" value="ECO:0007669"/>
    <property type="project" value="UniProtKB-UniRule"/>
</dbReference>
<evidence type="ECO:0000256" key="4">
    <source>
        <dbReference type="ARBA" id="ARBA00022840"/>
    </source>
</evidence>
<comment type="function">
    <text evidence="6 8">Allows the formation of correctly charged Gln-tRNA(Gln) through the transamidation of misacylated Glu-tRNA(Gln) in organisms which lack glutaminyl-tRNA synthetase. The reaction takes place in the presence of glutamine and ATP through an activated gamma-phospho-Glu-tRNA(Gln).</text>
</comment>
<keyword evidence="11" id="KW-0808">Transferase</keyword>
<keyword evidence="4 8" id="KW-0067">ATP-binding</keyword>
<keyword evidence="2 8" id="KW-0436">Ligase</keyword>
<dbReference type="InterPro" id="IPR036928">
    <property type="entry name" value="AS_sf"/>
</dbReference>
<comment type="catalytic activity">
    <reaction evidence="7 8">
        <text>L-glutamyl-tRNA(Gln) + L-glutamine + ATP + H2O = L-glutaminyl-tRNA(Gln) + L-glutamate + ADP + phosphate + H(+)</text>
        <dbReference type="Rhea" id="RHEA:17521"/>
        <dbReference type="Rhea" id="RHEA-COMP:9681"/>
        <dbReference type="Rhea" id="RHEA-COMP:9684"/>
        <dbReference type="ChEBI" id="CHEBI:15377"/>
        <dbReference type="ChEBI" id="CHEBI:15378"/>
        <dbReference type="ChEBI" id="CHEBI:29985"/>
        <dbReference type="ChEBI" id="CHEBI:30616"/>
        <dbReference type="ChEBI" id="CHEBI:43474"/>
        <dbReference type="ChEBI" id="CHEBI:58359"/>
        <dbReference type="ChEBI" id="CHEBI:78520"/>
        <dbReference type="ChEBI" id="CHEBI:78521"/>
        <dbReference type="ChEBI" id="CHEBI:456216"/>
        <dbReference type="EC" id="6.3.5.7"/>
    </reaction>
</comment>
<gene>
    <name evidence="8 11" type="primary">gatA</name>
    <name evidence="11" type="ORF">GH723_05855</name>
</gene>
<dbReference type="GO" id="GO:0006412">
    <property type="term" value="P:translation"/>
    <property type="evidence" value="ECO:0007669"/>
    <property type="project" value="UniProtKB-UniRule"/>
</dbReference>
<dbReference type="PANTHER" id="PTHR11895:SF151">
    <property type="entry name" value="GLUTAMYL-TRNA(GLN) AMIDOTRANSFERASE SUBUNIT A"/>
    <property type="match status" value="1"/>
</dbReference>
<dbReference type="GO" id="GO:0016740">
    <property type="term" value="F:transferase activity"/>
    <property type="evidence" value="ECO:0007669"/>
    <property type="project" value="UniProtKB-KW"/>
</dbReference>
<evidence type="ECO:0000313" key="11">
    <source>
        <dbReference type="EMBL" id="QGG94671.1"/>
    </source>
</evidence>
<dbReference type="EC" id="6.3.5.7" evidence="8"/>
<dbReference type="SUPFAM" id="SSF75304">
    <property type="entry name" value="Amidase signature (AS) enzymes"/>
    <property type="match status" value="1"/>
</dbReference>
<organism evidence="11 12">
    <name type="scientific">Actinomarinicola tropica</name>
    <dbReference type="NCBI Taxonomy" id="2789776"/>
    <lineage>
        <taxon>Bacteria</taxon>
        <taxon>Bacillati</taxon>
        <taxon>Actinomycetota</taxon>
        <taxon>Acidimicrobiia</taxon>
        <taxon>Acidimicrobiales</taxon>
        <taxon>Iamiaceae</taxon>
        <taxon>Actinomarinicola</taxon>
    </lineage>
</organism>
<evidence type="ECO:0000259" key="10">
    <source>
        <dbReference type="Pfam" id="PF01425"/>
    </source>
</evidence>
<dbReference type="GO" id="GO:0005524">
    <property type="term" value="F:ATP binding"/>
    <property type="evidence" value="ECO:0007669"/>
    <property type="project" value="UniProtKB-KW"/>
</dbReference>
<evidence type="ECO:0000256" key="2">
    <source>
        <dbReference type="ARBA" id="ARBA00022598"/>
    </source>
</evidence>
<dbReference type="InterPro" id="IPR020556">
    <property type="entry name" value="Amidase_CS"/>
</dbReference>
<feature type="active site" description="Acyl-ester intermediate" evidence="8">
    <location>
        <position position="174"/>
    </location>
</feature>
<dbReference type="AlphaFoldDB" id="A0A5Q2RJC9"/>
<feature type="domain" description="Amidase" evidence="10">
    <location>
        <begin position="20"/>
        <end position="462"/>
    </location>
</feature>
<dbReference type="Gene3D" id="3.90.1300.10">
    <property type="entry name" value="Amidase signature (AS) domain"/>
    <property type="match status" value="1"/>
</dbReference>
<feature type="active site" description="Charge relay system" evidence="8">
    <location>
        <position position="150"/>
    </location>
</feature>
<evidence type="ECO:0000313" key="12">
    <source>
        <dbReference type="Proteomes" id="UP000334019"/>
    </source>
</evidence>
<dbReference type="RefSeq" id="WP_153758777.1">
    <property type="nucleotide sequence ID" value="NZ_CP045851.1"/>
</dbReference>
<evidence type="ECO:0000256" key="6">
    <source>
        <dbReference type="ARBA" id="ARBA00025295"/>
    </source>
</evidence>
<evidence type="ECO:0000256" key="1">
    <source>
        <dbReference type="ARBA" id="ARBA00008069"/>
    </source>
</evidence>
<dbReference type="NCBIfam" id="TIGR00132">
    <property type="entry name" value="gatA"/>
    <property type="match status" value="1"/>
</dbReference>
<sequence>MTTAVEIAAAVRAGERTAREVLDEHLAAIDAREPELHAFNLVTADEARATADAVDAARAAGHDLGPLAGVPVALKDNLCTRGVPTTCSSRILDGWRPPYDATVVERLAAAGAVVVGKTNLDEFAMGSSTENSAFGPTRNPHDPSRVPGGSSGGSAAAVAAGFAPLSLGSDTGGSIRQPAALCGVVGVKPTYGTVSRYGLVAFASSLDQIGPFATTVEDAALLLEVIGGHDPLDSTSIPQPVGDLRGQLGRGVEGLRVGVVRELTGEGIAPDVARRVREAADALAAAGAHVTESSVPAAVYGLSAYYLIAPAEASSNLARYDGVRYGLRVDAGNTPDMNEATRTEGFGDEVKRRIMLGTYALSAGYYDAYYGKAQRVRTLIIRDFAAAYEDVDVLLSPTSPTTAFAFGDKTADPLTMYLNDVCTIPSNLAGDPAVSVPFGTGDDGLPVGVQVMAPALQEGTMLRVAAALEASR</sequence>
<reference evidence="11 12" key="1">
    <citation type="submission" date="2019-11" db="EMBL/GenBank/DDBJ databases">
        <authorList>
            <person name="He Y."/>
        </authorList>
    </citation>
    <scope>NUCLEOTIDE SEQUENCE [LARGE SCALE GENOMIC DNA]</scope>
    <source>
        <strain evidence="11 12">SCSIO 58843</strain>
    </source>
</reference>
<dbReference type="PANTHER" id="PTHR11895">
    <property type="entry name" value="TRANSAMIDASE"/>
    <property type="match status" value="1"/>
</dbReference>
<evidence type="ECO:0000256" key="3">
    <source>
        <dbReference type="ARBA" id="ARBA00022741"/>
    </source>
</evidence>
<dbReference type="KEGG" id="atq:GH723_05855"/>
<comment type="similarity">
    <text evidence="1 8">Belongs to the amidase family. GatA subfamily.</text>
</comment>
<evidence type="ECO:0000256" key="9">
    <source>
        <dbReference type="SAM" id="MobiDB-lite"/>
    </source>
</evidence>
<dbReference type="Proteomes" id="UP000334019">
    <property type="component" value="Chromosome"/>
</dbReference>
<dbReference type="GO" id="GO:0030956">
    <property type="term" value="C:glutamyl-tRNA(Gln) amidotransferase complex"/>
    <property type="evidence" value="ECO:0007669"/>
    <property type="project" value="InterPro"/>
</dbReference>
<accession>A0A5Q2RJC9</accession>
<dbReference type="InterPro" id="IPR023631">
    <property type="entry name" value="Amidase_dom"/>
</dbReference>
<feature type="region of interest" description="Disordered" evidence="9">
    <location>
        <begin position="127"/>
        <end position="153"/>
    </location>
</feature>
<comment type="subunit">
    <text evidence="8">Heterotrimer of A, B and C subunits.</text>
</comment>
<dbReference type="InterPro" id="IPR004412">
    <property type="entry name" value="GatA"/>
</dbReference>
<proteinExistence type="inferred from homology"/>
<keyword evidence="5 8" id="KW-0648">Protein biosynthesis</keyword>
<evidence type="ECO:0000256" key="7">
    <source>
        <dbReference type="ARBA" id="ARBA00047407"/>
    </source>
</evidence>
<dbReference type="EMBL" id="CP045851">
    <property type="protein sequence ID" value="QGG94671.1"/>
    <property type="molecule type" value="Genomic_DNA"/>
</dbReference>